<gene>
    <name evidence="1" type="ORF">AUR04nite_16400</name>
</gene>
<proteinExistence type="predicted"/>
<dbReference type="EMBL" id="BJNY01000008">
    <property type="protein sequence ID" value="GED06108.1"/>
    <property type="molecule type" value="Genomic_DNA"/>
</dbReference>
<dbReference type="PANTHER" id="PTHR37694">
    <property type="entry name" value="SLR8022 PROTEIN"/>
    <property type="match status" value="1"/>
</dbReference>
<organism evidence="1 2">
    <name type="scientific">Glutamicibacter uratoxydans</name>
    <name type="common">Arthrobacter uratoxydans</name>
    <dbReference type="NCBI Taxonomy" id="43667"/>
    <lineage>
        <taxon>Bacteria</taxon>
        <taxon>Bacillati</taxon>
        <taxon>Actinomycetota</taxon>
        <taxon>Actinomycetes</taxon>
        <taxon>Micrococcales</taxon>
        <taxon>Micrococcaceae</taxon>
        <taxon>Glutamicibacter</taxon>
    </lineage>
</organism>
<name>A0A4Y4DRW3_GLUUR</name>
<evidence type="ECO:0000313" key="2">
    <source>
        <dbReference type="Proteomes" id="UP000316612"/>
    </source>
</evidence>
<sequence length="111" mass="11977">MKKFSLTAIARAELREASTSSNGRAARTVFGGHEHTLRQTVIALAAGTELQEHENPGEATVLVLGGRIRISSNNEQWEGRDQDLLILPEGKTQITALEESSILLSVAKLGN</sequence>
<dbReference type="InterPro" id="IPR014710">
    <property type="entry name" value="RmlC-like_jellyroll"/>
</dbReference>
<keyword evidence="2" id="KW-1185">Reference proteome</keyword>
<dbReference type="Gene3D" id="2.60.120.10">
    <property type="entry name" value="Jelly Rolls"/>
    <property type="match status" value="1"/>
</dbReference>
<dbReference type="SUPFAM" id="SSF51182">
    <property type="entry name" value="RmlC-like cupins"/>
    <property type="match status" value="1"/>
</dbReference>
<dbReference type="RefSeq" id="WP_141363824.1">
    <property type="nucleotide sequence ID" value="NZ_BAAAJL010000003.1"/>
</dbReference>
<evidence type="ECO:0000313" key="1">
    <source>
        <dbReference type="EMBL" id="GED06108.1"/>
    </source>
</evidence>
<dbReference type="InterPro" id="IPR011051">
    <property type="entry name" value="RmlC_Cupin_sf"/>
</dbReference>
<comment type="caution">
    <text evidence="1">The sequence shown here is derived from an EMBL/GenBank/DDBJ whole genome shotgun (WGS) entry which is preliminary data.</text>
</comment>
<dbReference type="PANTHER" id="PTHR37694:SF1">
    <property type="entry name" value="SLR8022 PROTEIN"/>
    <property type="match status" value="1"/>
</dbReference>
<reference evidence="1 2" key="1">
    <citation type="submission" date="2019-06" db="EMBL/GenBank/DDBJ databases">
        <title>Whole genome shotgun sequence of Glutamicibacter uratoxydans NBRC 15515.</title>
        <authorList>
            <person name="Hosoyama A."/>
            <person name="Uohara A."/>
            <person name="Ohji S."/>
            <person name="Ichikawa N."/>
        </authorList>
    </citation>
    <scope>NUCLEOTIDE SEQUENCE [LARGE SCALE GENOMIC DNA]</scope>
    <source>
        <strain evidence="1 2">NBRC 15515</strain>
    </source>
</reference>
<protein>
    <submittedName>
        <fullName evidence="1">LuxR family transcriptional regulator</fullName>
    </submittedName>
</protein>
<dbReference type="Proteomes" id="UP000316612">
    <property type="component" value="Unassembled WGS sequence"/>
</dbReference>
<accession>A0A4Y4DRW3</accession>
<dbReference type="AlphaFoldDB" id="A0A4Y4DRW3"/>
<dbReference type="OrthoDB" id="5190473at2"/>